<feature type="region of interest" description="Disordered" evidence="6">
    <location>
        <begin position="208"/>
        <end position="235"/>
    </location>
</feature>
<comment type="similarity">
    <text evidence="2">Belongs to the major facilitator superfamily. Proton-dependent oligopeptide transporter (POT/PTR) (TC 2.A.17) family.</text>
</comment>
<evidence type="ECO:0000313" key="8">
    <source>
        <dbReference type="EnsemblPlants" id="AUR62022653-RA:cds"/>
    </source>
</evidence>
<evidence type="ECO:0000256" key="6">
    <source>
        <dbReference type="SAM" id="MobiDB-lite"/>
    </source>
</evidence>
<dbReference type="InterPro" id="IPR036259">
    <property type="entry name" value="MFS_trans_sf"/>
</dbReference>
<evidence type="ECO:0000313" key="9">
    <source>
        <dbReference type="Proteomes" id="UP000596660"/>
    </source>
</evidence>
<proteinExistence type="inferred from homology"/>
<feature type="region of interest" description="Disordered" evidence="6">
    <location>
        <begin position="158"/>
        <end position="186"/>
    </location>
</feature>
<dbReference type="Gene3D" id="1.20.1250.20">
    <property type="entry name" value="MFS general substrate transporter like domains"/>
    <property type="match status" value="1"/>
</dbReference>
<keyword evidence="3 7" id="KW-0812">Transmembrane</keyword>
<dbReference type="PANTHER" id="PTHR11654">
    <property type="entry name" value="OLIGOPEPTIDE TRANSPORTER-RELATED"/>
    <property type="match status" value="1"/>
</dbReference>
<protein>
    <submittedName>
        <fullName evidence="8">Uncharacterized protein</fullName>
    </submittedName>
</protein>
<organism evidence="8 9">
    <name type="scientific">Chenopodium quinoa</name>
    <name type="common">Quinoa</name>
    <dbReference type="NCBI Taxonomy" id="63459"/>
    <lineage>
        <taxon>Eukaryota</taxon>
        <taxon>Viridiplantae</taxon>
        <taxon>Streptophyta</taxon>
        <taxon>Embryophyta</taxon>
        <taxon>Tracheophyta</taxon>
        <taxon>Spermatophyta</taxon>
        <taxon>Magnoliopsida</taxon>
        <taxon>eudicotyledons</taxon>
        <taxon>Gunneridae</taxon>
        <taxon>Pentapetalae</taxon>
        <taxon>Caryophyllales</taxon>
        <taxon>Chenopodiaceae</taxon>
        <taxon>Chenopodioideae</taxon>
        <taxon>Atripliceae</taxon>
        <taxon>Chenopodium</taxon>
    </lineage>
</organism>
<evidence type="ECO:0000256" key="2">
    <source>
        <dbReference type="ARBA" id="ARBA00005982"/>
    </source>
</evidence>
<name>A0A803M354_CHEQI</name>
<evidence type="ECO:0000256" key="1">
    <source>
        <dbReference type="ARBA" id="ARBA00004141"/>
    </source>
</evidence>
<dbReference type="EnsemblPlants" id="AUR62022653-RA">
    <property type="protein sequence ID" value="AUR62022653-RA:cds"/>
    <property type="gene ID" value="AUR62022653"/>
</dbReference>
<keyword evidence="4 7" id="KW-1133">Transmembrane helix</keyword>
<dbReference type="Gramene" id="AUR62022653-RA">
    <property type="protein sequence ID" value="AUR62022653-RA:cds"/>
    <property type="gene ID" value="AUR62022653"/>
</dbReference>
<comment type="subcellular location">
    <subcellularLocation>
        <location evidence="1">Membrane</location>
        <topology evidence="1">Multi-pass membrane protein</topology>
    </subcellularLocation>
</comment>
<feature type="transmembrane region" description="Helical" evidence="7">
    <location>
        <begin position="62"/>
        <end position="81"/>
    </location>
</feature>
<reference evidence="8" key="2">
    <citation type="submission" date="2021-03" db="UniProtKB">
        <authorList>
            <consortium name="EnsemblPlants"/>
        </authorList>
    </citation>
    <scope>IDENTIFICATION</scope>
</reference>
<keyword evidence="5 7" id="KW-0472">Membrane</keyword>
<dbReference type="GO" id="GO:0022857">
    <property type="term" value="F:transmembrane transporter activity"/>
    <property type="evidence" value="ECO:0007669"/>
    <property type="project" value="InterPro"/>
</dbReference>
<dbReference type="AlphaFoldDB" id="A0A803M354"/>
<feature type="compositionally biased region" description="Basic and acidic residues" evidence="6">
    <location>
        <begin position="225"/>
        <end position="235"/>
    </location>
</feature>
<dbReference type="GO" id="GO:0016020">
    <property type="term" value="C:membrane"/>
    <property type="evidence" value="ECO:0007669"/>
    <property type="project" value="UniProtKB-SubCell"/>
</dbReference>
<evidence type="ECO:0000256" key="3">
    <source>
        <dbReference type="ARBA" id="ARBA00022692"/>
    </source>
</evidence>
<accession>A0A803M354</accession>
<evidence type="ECO:0000256" key="5">
    <source>
        <dbReference type="ARBA" id="ARBA00023136"/>
    </source>
</evidence>
<dbReference type="Proteomes" id="UP000596660">
    <property type="component" value="Unplaced"/>
</dbReference>
<evidence type="ECO:0000256" key="4">
    <source>
        <dbReference type="ARBA" id="ARBA00022989"/>
    </source>
</evidence>
<feature type="transmembrane region" description="Helical" evidence="7">
    <location>
        <begin position="87"/>
        <end position="107"/>
    </location>
</feature>
<keyword evidence="9" id="KW-1185">Reference proteome</keyword>
<feature type="compositionally biased region" description="Basic and acidic residues" evidence="6">
    <location>
        <begin position="163"/>
        <end position="172"/>
    </location>
</feature>
<sequence>MKTRTGMLSDSVPFQTISIFFSLYLVAIGQSGHKPCVQAFGADQFDGQDPQESKAKSSFFNWWYLGMCLGPLLVISVLNYIQDNVGWGLGFGIPCIIMTIALVIFLLGSQTYRFLDKALVATSSSDEDGKACCKSEVEEAKTVLRLFPVWATSTGYLNGNSPRDSEVHKRDPSPSMRSTPPTGPSTEEVMKAMVVCMEFMHALGERFPSPLPEPGPAAAHGQRRGVVEHRHIPWP</sequence>
<evidence type="ECO:0000256" key="7">
    <source>
        <dbReference type="SAM" id="Phobius"/>
    </source>
</evidence>
<dbReference type="InterPro" id="IPR000109">
    <property type="entry name" value="POT_fam"/>
</dbReference>
<dbReference type="SUPFAM" id="SSF103473">
    <property type="entry name" value="MFS general substrate transporter"/>
    <property type="match status" value="1"/>
</dbReference>
<dbReference type="Pfam" id="PF00854">
    <property type="entry name" value="PTR2"/>
    <property type="match status" value="1"/>
</dbReference>
<reference evidence="8" key="1">
    <citation type="journal article" date="2017" name="Nature">
        <title>The genome of Chenopodium quinoa.</title>
        <authorList>
            <person name="Jarvis D.E."/>
            <person name="Ho Y.S."/>
            <person name="Lightfoot D.J."/>
            <person name="Schmoeckel S.M."/>
            <person name="Li B."/>
            <person name="Borm T.J.A."/>
            <person name="Ohyanagi H."/>
            <person name="Mineta K."/>
            <person name="Michell C.T."/>
            <person name="Saber N."/>
            <person name="Kharbatia N.M."/>
            <person name="Rupper R.R."/>
            <person name="Sharp A.R."/>
            <person name="Dally N."/>
            <person name="Boughton B.A."/>
            <person name="Woo Y.H."/>
            <person name="Gao G."/>
            <person name="Schijlen E.G.W.M."/>
            <person name="Guo X."/>
            <person name="Momin A.A."/>
            <person name="Negrao S."/>
            <person name="Al-Babili S."/>
            <person name="Gehring C."/>
            <person name="Roessner U."/>
            <person name="Jung C."/>
            <person name="Murphy K."/>
            <person name="Arold S.T."/>
            <person name="Gojobori T."/>
            <person name="van der Linden C.G."/>
            <person name="van Loo E.N."/>
            <person name="Jellen E.N."/>
            <person name="Maughan P.J."/>
            <person name="Tester M."/>
        </authorList>
    </citation>
    <scope>NUCLEOTIDE SEQUENCE [LARGE SCALE GENOMIC DNA]</scope>
    <source>
        <strain evidence="8">cv. PI 614886</strain>
    </source>
</reference>